<dbReference type="PANTHER" id="PTHR10491">
    <property type="entry name" value="DTDP-4-DEHYDRORHAMNOSE REDUCTASE"/>
    <property type="match status" value="1"/>
</dbReference>
<organism evidence="8 9">
    <name type="scientific">Pedobacter flavus</name>
    <dbReference type="NCBI Taxonomy" id="3113906"/>
    <lineage>
        <taxon>Bacteria</taxon>
        <taxon>Pseudomonadati</taxon>
        <taxon>Bacteroidota</taxon>
        <taxon>Sphingobacteriia</taxon>
        <taxon>Sphingobacteriales</taxon>
        <taxon>Sphingobacteriaceae</taxon>
        <taxon>Pedobacter</taxon>
    </lineage>
</organism>
<comment type="pathway">
    <text evidence="1 6">Carbohydrate biosynthesis; dTDP-L-rhamnose biosynthesis.</text>
</comment>
<reference evidence="8 9" key="1">
    <citation type="submission" date="2024-01" db="EMBL/GenBank/DDBJ databases">
        <title>Pedobacter sp. nov., isolated from oil-contaminated soil.</title>
        <authorList>
            <person name="Le N.T.T."/>
        </authorList>
    </citation>
    <scope>NUCLEOTIDE SEQUENCE [LARGE SCALE GENOMIC DNA]</scope>
    <source>
        <strain evidence="8 9">VNH31</strain>
    </source>
</reference>
<evidence type="ECO:0000256" key="3">
    <source>
        <dbReference type="ARBA" id="ARBA00012929"/>
    </source>
</evidence>
<comment type="caution">
    <text evidence="8">The sequence shown here is derived from an EMBL/GenBank/DDBJ whole genome shotgun (WGS) entry which is preliminary data.</text>
</comment>
<keyword evidence="6" id="KW-0521">NADP</keyword>
<dbReference type="SUPFAM" id="SSF51735">
    <property type="entry name" value="NAD(P)-binding Rossmann-fold domains"/>
    <property type="match status" value="1"/>
</dbReference>
<feature type="domain" description="RmlD-like substrate binding" evidence="7">
    <location>
        <begin position="3"/>
        <end position="283"/>
    </location>
</feature>
<evidence type="ECO:0000313" key="8">
    <source>
        <dbReference type="EMBL" id="MEE1884686.1"/>
    </source>
</evidence>
<accession>A0ABU7H295</accession>
<dbReference type="NCBIfam" id="TIGR01214">
    <property type="entry name" value="rmlD"/>
    <property type="match status" value="1"/>
</dbReference>
<evidence type="ECO:0000256" key="2">
    <source>
        <dbReference type="ARBA" id="ARBA00010944"/>
    </source>
</evidence>
<dbReference type="Pfam" id="PF04321">
    <property type="entry name" value="RmlD_sub_bind"/>
    <property type="match status" value="1"/>
</dbReference>
<dbReference type="CDD" id="cd05254">
    <property type="entry name" value="dTDP_HR_like_SDR_e"/>
    <property type="match status" value="1"/>
</dbReference>
<evidence type="ECO:0000256" key="4">
    <source>
        <dbReference type="ARBA" id="ARBA00017099"/>
    </source>
</evidence>
<evidence type="ECO:0000313" key="9">
    <source>
        <dbReference type="Proteomes" id="UP001337681"/>
    </source>
</evidence>
<sequence length="290" mass="32447">MIKVLIVGADGQMGQCFKTLASNITDLEFLFTGKQALDILNINQLNTIFNLENPNFVVNCAAYTAVDLAEDNEEIAQHINEIGAQNLALACKQYNATLIHLSTDFVFEGNVVKLLNETDFVKPKSVYGSTKLAGERAIQSALDKHIIIRTSWLYSEYGNNFLKTMLYLSKTKSELNIIADQIGTPTYAMDLANAILCIIRSEKQTLGIFHYSNEGVTSWYDFAVAIFKLAKIKIQVNPIPNTAYPTKASRPSFSVMDKSKIKQTYDLEIPHWLESLELCMERLSAEGKIV</sequence>
<comment type="catalytic activity">
    <reaction evidence="5">
        <text>dTDP-beta-L-rhamnose + NADP(+) = dTDP-4-dehydro-beta-L-rhamnose + NADPH + H(+)</text>
        <dbReference type="Rhea" id="RHEA:21796"/>
        <dbReference type="ChEBI" id="CHEBI:15378"/>
        <dbReference type="ChEBI" id="CHEBI:57510"/>
        <dbReference type="ChEBI" id="CHEBI:57783"/>
        <dbReference type="ChEBI" id="CHEBI:58349"/>
        <dbReference type="ChEBI" id="CHEBI:62830"/>
        <dbReference type="EC" id="1.1.1.133"/>
    </reaction>
</comment>
<dbReference type="Gene3D" id="3.90.25.10">
    <property type="entry name" value="UDP-galactose 4-epimerase, domain 1"/>
    <property type="match status" value="1"/>
</dbReference>
<keyword evidence="9" id="KW-1185">Reference proteome</keyword>
<evidence type="ECO:0000256" key="6">
    <source>
        <dbReference type="RuleBase" id="RU364082"/>
    </source>
</evidence>
<evidence type="ECO:0000259" key="7">
    <source>
        <dbReference type="Pfam" id="PF04321"/>
    </source>
</evidence>
<dbReference type="InterPro" id="IPR029903">
    <property type="entry name" value="RmlD-like-bd"/>
</dbReference>
<dbReference type="EC" id="1.1.1.133" evidence="3 6"/>
<proteinExistence type="inferred from homology"/>
<name>A0ABU7H295_9SPHI</name>
<dbReference type="PANTHER" id="PTHR10491:SF4">
    <property type="entry name" value="METHIONINE ADENOSYLTRANSFERASE 2 SUBUNIT BETA"/>
    <property type="match status" value="1"/>
</dbReference>
<protein>
    <recommendedName>
        <fullName evidence="4 6">dTDP-4-dehydrorhamnose reductase</fullName>
        <ecNumber evidence="3 6">1.1.1.133</ecNumber>
    </recommendedName>
</protein>
<dbReference type="InterPro" id="IPR036291">
    <property type="entry name" value="NAD(P)-bd_dom_sf"/>
</dbReference>
<gene>
    <name evidence="8" type="primary">rfbD</name>
    <name evidence="8" type="ORF">VRU49_04540</name>
</gene>
<keyword evidence="6 8" id="KW-0560">Oxidoreductase</keyword>
<dbReference type="EMBL" id="JAZDQU010000001">
    <property type="protein sequence ID" value="MEE1884686.1"/>
    <property type="molecule type" value="Genomic_DNA"/>
</dbReference>
<comment type="similarity">
    <text evidence="2 6">Belongs to the dTDP-4-dehydrorhamnose reductase family.</text>
</comment>
<dbReference type="Gene3D" id="3.40.50.720">
    <property type="entry name" value="NAD(P)-binding Rossmann-like Domain"/>
    <property type="match status" value="1"/>
</dbReference>
<comment type="function">
    <text evidence="6">Catalyzes the reduction of dTDP-6-deoxy-L-lyxo-4-hexulose to yield dTDP-L-rhamnose.</text>
</comment>
<dbReference type="RefSeq" id="WP_330145599.1">
    <property type="nucleotide sequence ID" value="NZ_JAZDQU010000001.1"/>
</dbReference>
<dbReference type="Proteomes" id="UP001337681">
    <property type="component" value="Unassembled WGS sequence"/>
</dbReference>
<dbReference type="GO" id="GO:0008831">
    <property type="term" value="F:dTDP-4-dehydrorhamnose reductase activity"/>
    <property type="evidence" value="ECO:0007669"/>
    <property type="project" value="UniProtKB-EC"/>
</dbReference>
<dbReference type="InterPro" id="IPR005913">
    <property type="entry name" value="dTDP_dehydrorham_reduct"/>
</dbReference>
<evidence type="ECO:0000256" key="5">
    <source>
        <dbReference type="ARBA" id="ARBA00048200"/>
    </source>
</evidence>
<evidence type="ECO:0000256" key="1">
    <source>
        <dbReference type="ARBA" id="ARBA00004781"/>
    </source>
</evidence>